<accession>A0ABW3CPM0</accession>
<comment type="similarity">
    <text evidence="1">Belongs to the cytochrome P450 family.</text>
</comment>
<dbReference type="PANTHER" id="PTHR46696">
    <property type="entry name" value="P450, PUTATIVE (EUROFUNG)-RELATED"/>
    <property type="match status" value="1"/>
</dbReference>
<sequence>MATIERTRPAGTDISDPMFWARRPEYRERGFALLRDMDRPQFYRELKLPFIKSGPGYYALVRHADVVEASRNPEVFSSEPCSNTIADLPGYMARYFGSMINMDDPRHAKIRRIVSRAFTPRVLAKLESDLQASATRIVDEVLANGPGDFVTDVA</sequence>
<proteinExistence type="inferred from homology"/>
<dbReference type="InterPro" id="IPR036396">
    <property type="entry name" value="Cyt_P450_sf"/>
</dbReference>
<evidence type="ECO:0000256" key="1">
    <source>
        <dbReference type="ARBA" id="ARBA00010617"/>
    </source>
</evidence>
<keyword evidence="3" id="KW-1185">Reference proteome</keyword>
<gene>
    <name evidence="2" type="ORF">ACFQ07_26750</name>
</gene>
<protein>
    <submittedName>
        <fullName evidence="2">Cytochrome P450</fullName>
    </submittedName>
</protein>
<feature type="non-terminal residue" evidence="2">
    <location>
        <position position="154"/>
    </location>
</feature>
<name>A0ABW3CPM0_9ACTN</name>
<dbReference type="SUPFAM" id="SSF48264">
    <property type="entry name" value="Cytochrome P450"/>
    <property type="match status" value="1"/>
</dbReference>
<evidence type="ECO:0000313" key="2">
    <source>
        <dbReference type="EMBL" id="MFD0855870.1"/>
    </source>
</evidence>
<dbReference type="EMBL" id="JBHTIR010003832">
    <property type="protein sequence ID" value="MFD0855870.1"/>
    <property type="molecule type" value="Genomic_DNA"/>
</dbReference>
<dbReference type="PANTHER" id="PTHR46696:SF4">
    <property type="entry name" value="BIOTIN BIOSYNTHESIS CYTOCHROME P450"/>
    <property type="match status" value="1"/>
</dbReference>
<reference evidence="3" key="1">
    <citation type="journal article" date="2019" name="Int. J. Syst. Evol. Microbiol.">
        <title>The Global Catalogue of Microorganisms (GCM) 10K type strain sequencing project: providing services to taxonomists for standard genome sequencing and annotation.</title>
        <authorList>
            <consortium name="The Broad Institute Genomics Platform"/>
            <consortium name="The Broad Institute Genome Sequencing Center for Infectious Disease"/>
            <person name="Wu L."/>
            <person name="Ma J."/>
        </authorList>
    </citation>
    <scope>NUCLEOTIDE SEQUENCE [LARGE SCALE GENOMIC DNA]</scope>
    <source>
        <strain evidence="3">JCM 31696</strain>
    </source>
</reference>
<dbReference type="Gene3D" id="1.10.630.10">
    <property type="entry name" value="Cytochrome P450"/>
    <property type="match status" value="1"/>
</dbReference>
<evidence type="ECO:0000313" key="3">
    <source>
        <dbReference type="Proteomes" id="UP001597083"/>
    </source>
</evidence>
<comment type="caution">
    <text evidence="2">The sequence shown here is derived from an EMBL/GenBank/DDBJ whole genome shotgun (WGS) entry which is preliminary data.</text>
</comment>
<dbReference type="Proteomes" id="UP001597083">
    <property type="component" value="Unassembled WGS sequence"/>
</dbReference>
<organism evidence="2 3">
    <name type="scientific">Actinomadura adrarensis</name>
    <dbReference type="NCBI Taxonomy" id="1819600"/>
    <lineage>
        <taxon>Bacteria</taxon>
        <taxon>Bacillati</taxon>
        <taxon>Actinomycetota</taxon>
        <taxon>Actinomycetes</taxon>
        <taxon>Streptosporangiales</taxon>
        <taxon>Thermomonosporaceae</taxon>
        <taxon>Actinomadura</taxon>
    </lineage>
</organism>